<evidence type="ECO:0000256" key="1">
    <source>
        <dbReference type="PIRSR" id="PIRSR011396-1"/>
    </source>
</evidence>
<evidence type="ECO:0000313" key="3">
    <source>
        <dbReference type="EMBL" id="QNM81709.1"/>
    </source>
</evidence>
<dbReference type="PANTHER" id="PTHR43747:SF4">
    <property type="entry name" value="FLAVIN-DEPENDENT TRYPTOPHAN HALOGENASE"/>
    <property type="match status" value="1"/>
</dbReference>
<proteinExistence type="predicted"/>
<dbReference type="InterPro" id="IPR036188">
    <property type="entry name" value="FAD/NAD-bd_sf"/>
</dbReference>
<keyword evidence="2" id="KW-0547">Nucleotide-binding</keyword>
<name>A0A7G9KZB0_9SPHN</name>
<protein>
    <submittedName>
        <fullName evidence="3">Tryptophan 7-halogenase</fullName>
    </submittedName>
</protein>
<dbReference type="GO" id="GO:0000166">
    <property type="term" value="F:nucleotide binding"/>
    <property type="evidence" value="ECO:0007669"/>
    <property type="project" value="UniProtKB-KW"/>
</dbReference>
<dbReference type="EMBL" id="CP060697">
    <property type="protein sequence ID" value="QNM81709.1"/>
    <property type="molecule type" value="Genomic_DNA"/>
</dbReference>
<feature type="binding site" evidence="2">
    <location>
        <position position="81"/>
    </location>
    <ligand>
        <name>7-chloro-L-tryptophan</name>
        <dbReference type="ChEBI" id="CHEBI:58713"/>
    </ligand>
</feature>
<dbReference type="InterPro" id="IPR050816">
    <property type="entry name" value="Flavin-dep_Halogenase_NPB"/>
</dbReference>
<gene>
    <name evidence="3" type="ORF">H8M03_06415</name>
</gene>
<keyword evidence="2" id="KW-0274">FAD</keyword>
<keyword evidence="2" id="KW-0285">Flavoprotein</keyword>
<organism evidence="3 4">
    <name type="scientific">Sphingomonas sabuli</name>
    <dbReference type="NCBI Taxonomy" id="2764186"/>
    <lineage>
        <taxon>Bacteria</taxon>
        <taxon>Pseudomonadati</taxon>
        <taxon>Pseudomonadota</taxon>
        <taxon>Alphaproteobacteria</taxon>
        <taxon>Sphingomonadales</taxon>
        <taxon>Sphingomonadaceae</taxon>
        <taxon>Sphingomonas</taxon>
    </lineage>
</organism>
<dbReference type="PROSITE" id="PS51257">
    <property type="entry name" value="PROKAR_LIPOPROTEIN"/>
    <property type="match status" value="1"/>
</dbReference>
<dbReference type="PANTHER" id="PTHR43747">
    <property type="entry name" value="FAD-BINDING PROTEIN"/>
    <property type="match status" value="1"/>
</dbReference>
<keyword evidence="4" id="KW-1185">Reference proteome</keyword>
<feature type="binding site" evidence="2">
    <location>
        <begin position="13"/>
        <end position="16"/>
    </location>
    <ligand>
        <name>FAD</name>
        <dbReference type="ChEBI" id="CHEBI:57692"/>
    </ligand>
</feature>
<dbReference type="KEGG" id="ssau:H8M03_06415"/>
<evidence type="ECO:0000313" key="4">
    <source>
        <dbReference type="Proteomes" id="UP000515861"/>
    </source>
</evidence>
<feature type="binding site" evidence="2">
    <location>
        <position position="341"/>
    </location>
    <ligand>
        <name>FAD</name>
        <dbReference type="ChEBI" id="CHEBI:57692"/>
    </ligand>
</feature>
<feature type="binding site" evidence="2">
    <location>
        <position position="350"/>
    </location>
    <ligand>
        <name>FAD</name>
        <dbReference type="ChEBI" id="CHEBI:57692"/>
    </ligand>
</feature>
<evidence type="ECO:0000256" key="2">
    <source>
        <dbReference type="PIRSR" id="PIRSR011396-2"/>
    </source>
</evidence>
<dbReference type="AlphaFoldDB" id="A0A7G9KZB0"/>
<feature type="binding site" evidence="2">
    <location>
        <position position="354"/>
    </location>
    <ligand>
        <name>FAD</name>
        <dbReference type="ChEBI" id="CHEBI:57692"/>
    </ligand>
</feature>
<dbReference type="Proteomes" id="UP000515861">
    <property type="component" value="Chromosome"/>
</dbReference>
<dbReference type="PIRSF" id="PIRSF011396">
    <property type="entry name" value="Trp_halogenase"/>
    <property type="match status" value="1"/>
</dbReference>
<dbReference type="Gene3D" id="3.50.50.60">
    <property type="entry name" value="FAD/NAD(P)-binding domain"/>
    <property type="match status" value="1"/>
</dbReference>
<dbReference type="GO" id="GO:0004497">
    <property type="term" value="F:monooxygenase activity"/>
    <property type="evidence" value="ECO:0007669"/>
    <property type="project" value="InterPro"/>
</dbReference>
<dbReference type="Pfam" id="PF04820">
    <property type="entry name" value="Trp_halogenase"/>
    <property type="match status" value="1"/>
</dbReference>
<accession>A0A7G9KZB0</accession>
<reference evidence="3 4" key="1">
    <citation type="submission" date="2020-08" db="EMBL/GenBank/DDBJ databases">
        <title>Sphingomonas sp. sand1-3 16S ribosomal RNA gene Genome sequencing and assembly.</title>
        <authorList>
            <person name="Kang M."/>
        </authorList>
    </citation>
    <scope>NUCLEOTIDE SEQUENCE [LARGE SCALE GENOMIC DNA]</scope>
    <source>
        <strain evidence="4">sand1-3</strain>
    </source>
</reference>
<dbReference type="InterPro" id="IPR033856">
    <property type="entry name" value="Trp_halogen"/>
</dbReference>
<feature type="active site" evidence="1">
    <location>
        <position position="81"/>
    </location>
</feature>
<sequence>MTAPVKRIVIAGGGTAGWLSACLLASWSAKTGRGLAITLIEAPDIPTIGVGEGTWPTMRETLAAIGLDEAHFLRRCDGAFKQGSRFDGWTTGAPGDSYHHPFTPPPAWPDPAELAAAWAASGEADFAAAMSPQPALCDADLAPRQRGMPAYAGAVNYAYHLDASKLAGALRERAVEGLGVRHVADRIEQVEGADGWIEALRTAGGGRIAGDLFLDCTGLRALLIEGHCKAGWTDLSGNLFNDRALALQVPVDAGSPIASHTIGTAHEAGWLWDIALPSRRGIGCVYSSRHLDEARARAILADYVARAVPGADVDAAAARLIAFPTGHRASFWRGNCLAVGLSAGFVEPLEASAIVLIELSIRQLTANFPASRERMPFLAERFDALFTLRWQRVVEFLKLHYVLSRRGEPYWQEHRDRATWPARLGDLIELWRDQPPSTSDLPMAEEMFPAASYQYVYYGMGGALPTQLPPVPDALAAQLRQVHQKARALAAALPTNRTYFDALAGASQPDPQRQSAA</sequence>
<dbReference type="RefSeq" id="WP_187478665.1">
    <property type="nucleotide sequence ID" value="NZ_CP060697.1"/>
</dbReference>
<dbReference type="InterPro" id="IPR006905">
    <property type="entry name" value="Flavin_halogenase"/>
</dbReference>
<dbReference type="SUPFAM" id="SSF51905">
    <property type="entry name" value="FAD/NAD(P)-binding domain"/>
    <property type="match status" value="1"/>
</dbReference>